<dbReference type="AlphaFoldDB" id="C5LE85"/>
<organism evidence="3">
    <name type="scientific">Perkinsus marinus (strain ATCC 50983 / TXsc)</name>
    <dbReference type="NCBI Taxonomy" id="423536"/>
    <lineage>
        <taxon>Eukaryota</taxon>
        <taxon>Sar</taxon>
        <taxon>Alveolata</taxon>
        <taxon>Perkinsozoa</taxon>
        <taxon>Perkinsea</taxon>
        <taxon>Perkinsida</taxon>
        <taxon>Perkinsidae</taxon>
        <taxon>Perkinsus</taxon>
    </lineage>
</organism>
<evidence type="ECO:0000256" key="1">
    <source>
        <dbReference type="SAM" id="Phobius"/>
    </source>
</evidence>
<accession>C5LE85</accession>
<reference evidence="2 3" key="1">
    <citation type="submission" date="2008-07" db="EMBL/GenBank/DDBJ databases">
        <authorList>
            <person name="El-Sayed N."/>
            <person name="Caler E."/>
            <person name="Inman J."/>
            <person name="Amedeo P."/>
            <person name="Hass B."/>
            <person name="Wortman J."/>
        </authorList>
    </citation>
    <scope>NUCLEOTIDE SEQUENCE [LARGE SCALE GENOMIC DNA]</scope>
    <source>
        <strain evidence="3">ATCC 50983 / TXsc</strain>
    </source>
</reference>
<protein>
    <submittedName>
        <fullName evidence="2">Uncharacterized protein</fullName>
    </submittedName>
</protein>
<keyword evidence="1" id="KW-0812">Transmembrane</keyword>
<evidence type="ECO:0000313" key="2">
    <source>
        <dbReference type="EMBL" id="EER04953.1"/>
    </source>
</evidence>
<feature type="transmembrane region" description="Helical" evidence="1">
    <location>
        <begin position="112"/>
        <end position="134"/>
    </location>
</feature>
<feature type="transmembrane region" description="Helical" evidence="1">
    <location>
        <begin position="68"/>
        <end position="92"/>
    </location>
</feature>
<name>C5LE85_PERM5</name>
<keyword evidence="1" id="KW-0472">Membrane</keyword>
<feature type="transmembrane region" description="Helical" evidence="1">
    <location>
        <begin position="146"/>
        <end position="168"/>
    </location>
</feature>
<proteinExistence type="predicted"/>
<feature type="transmembrane region" description="Helical" evidence="1">
    <location>
        <begin position="174"/>
        <end position="194"/>
    </location>
</feature>
<feature type="transmembrane region" description="Helical" evidence="1">
    <location>
        <begin position="38"/>
        <end position="56"/>
    </location>
</feature>
<dbReference type="Proteomes" id="UP000007800">
    <property type="component" value="Unassembled WGS sequence"/>
</dbReference>
<dbReference type="GeneID" id="9050475"/>
<gene>
    <name evidence="2" type="ORF">Pmar_PMAR026965</name>
</gene>
<keyword evidence="3" id="KW-1185">Reference proteome</keyword>
<keyword evidence="1" id="KW-1133">Transmembrane helix</keyword>
<dbReference type="OrthoDB" id="426100at2759"/>
<dbReference type="InParanoid" id="C5LE85"/>
<dbReference type="RefSeq" id="XP_002773137.1">
    <property type="nucleotide sequence ID" value="XM_002773091.1"/>
</dbReference>
<dbReference type="EMBL" id="GG681161">
    <property type="protein sequence ID" value="EER04953.1"/>
    <property type="molecule type" value="Genomic_DNA"/>
</dbReference>
<evidence type="ECO:0000313" key="3">
    <source>
        <dbReference type="Proteomes" id="UP000007800"/>
    </source>
</evidence>
<sequence length="229" mass="24567">MLYILLINKPCIVGDTSTPVTASSSNTAAAVQDEDSKLIMYIVGGVIGVIVIGSILMKYQALGEYTSFWARILALALAGASGGFGSIQYSLYNNLACRNFTALGYGDCPALLAIYVMWGMAAFHLIFNLPFLMVSLNRMADWYAKFGLMSQASVYFSVNSMAVATVKYAGGDVITLGIVSAGILVAIMFAMAWFQGEDGVIRRIIDKAEDAVRAASKMAEEALEEGLKM</sequence>